<evidence type="ECO:0000256" key="5">
    <source>
        <dbReference type="ARBA" id="ARBA00042002"/>
    </source>
</evidence>
<dbReference type="EMBL" id="CP048620">
    <property type="protein sequence ID" value="QPJ64565.1"/>
    <property type="molecule type" value="Genomic_DNA"/>
</dbReference>
<name>A0A7T0G2P4_9BACT</name>
<organism evidence="7 8">
    <name type="scientific">Candidatus Nitrohelix vancouverensis</name>
    <dbReference type="NCBI Taxonomy" id="2705534"/>
    <lineage>
        <taxon>Bacteria</taxon>
        <taxon>Pseudomonadati</taxon>
        <taxon>Nitrospinota/Tectimicrobiota group</taxon>
        <taxon>Nitrospinota</taxon>
        <taxon>Nitrospinia</taxon>
        <taxon>Nitrospinales</taxon>
        <taxon>Nitrospinaceae</taxon>
        <taxon>Candidatus Nitrohelix</taxon>
    </lineage>
</organism>
<comment type="similarity">
    <text evidence="1">Belongs to the ETF beta-subunit/FixA family.</text>
</comment>
<dbReference type="PANTHER" id="PTHR21294">
    <property type="entry name" value="ELECTRON TRANSFER FLAVOPROTEIN BETA-SUBUNIT"/>
    <property type="match status" value="1"/>
</dbReference>
<gene>
    <name evidence="7" type="ORF">G3M78_03810</name>
</gene>
<dbReference type="InterPro" id="IPR014729">
    <property type="entry name" value="Rossmann-like_a/b/a_fold"/>
</dbReference>
<dbReference type="PROSITE" id="PS01065">
    <property type="entry name" value="ETF_BETA"/>
    <property type="match status" value="1"/>
</dbReference>
<accession>A0A7T0G2P4</accession>
<dbReference type="KEGG" id="nva:G3M78_03810"/>
<evidence type="ECO:0000313" key="8">
    <source>
        <dbReference type="Proteomes" id="UP000594464"/>
    </source>
</evidence>
<dbReference type="InterPro" id="IPR014730">
    <property type="entry name" value="ETF_a/b_N"/>
</dbReference>
<dbReference type="InterPro" id="IPR000049">
    <property type="entry name" value="ET-Flavoprotein_bsu_CS"/>
</dbReference>
<evidence type="ECO:0000256" key="4">
    <source>
        <dbReference type="ARBA" id="ARBA00022982"/>
    </source>
</evidence>
<keyword evidence="4" id="KW-0249">Electron transport</keyword>
<dbReference type="PIRSF" id="PIRSF000090">
    <property type="entry name" value="Beta-ETF"/>
    <property type="match status" value="1"/>
</dbReference>
<dbReference type="GO" id="GO:0009055">
    <property type="term" value="F:electron transfer activity"/>
    <property type="evidence" value="ECO:0007669"/>
    <property type="project" value="InterPro"/>
</dbReference>
<dbReference type="SUPFAM" id="SSF52402">
    <property type="entry name" value="Adenine nucleotide alpha hydrolases-like"/>
    <property type="match status" value="1"/>
</dbReference>
<dbReference type="AlphaFoldDB" id="A0A7T0G2P4"/>
<keyword evidence="3" id="KW-0813">Transport</keyword>
<evidence type="ECO:0000256" key="1">
    <source>
        <dbReference type="ARBA" id="ARBA00007557"/>
    </source>
</evidence>
<dbReference type="InterPro" id="IPR012255">
    <property type="entry name" value="ETF_b"/>
</dbReference>
<sequence length="259" mass="27909">MKIIVCVKQTLDTAAKVEIKDGSVHAPGAARIMNPYDEFAVEEAKLIKDRHPETEILAISIGPNAEVLKSALAMGADRALHLCDPLFDSLEGLGIAHVLSKAIERESYDLILCGRQAVDWDRAQAGPALAVFLGIPCVSVVTRLEFSEDYKRATATRQIEGGSEILECPLPLLLTCQKGLNLPRLPSLKGIMAAKKKTVEVLTAADLQLASDFSQGFHFASAAELALPPAHESAHMVQGEAADQARELVALLRNKEKVV</sequence>
<dbReference type="InterPro" id="IPR033948">
    <property type="entry name" value="ETF_beta_N"/>
</dbReference>
<evidence type="ECO:0000256" key="3">
    <source>
        <dbReference type="ARBA" id="ARBA00022448"/>
    </source>
</evidence>
<evidence type="ECO:0000256" key="2">
    <source>
        <dbReference type="ARBA" id="ARBA00016797"/>
    </source>
</evidence>
<dbReference type="Gene3D" id="3.40.50.620">
    <property type="entry name" value="HUPs"/>
    <property type="match status" value="1"/>
</dbReference>
<feature type="domain" description="Electron transfer flavoprotein alpha/beta-subunit N-terminal" evidence="6">
    <location>
        <begin position="21"/>
        <end position="211"/>
    </location>
</feature>
<dbReference type="SMART" id="SM00893">
    <property type="entry name" value="ETF"/>
    <property type="match status" value="1"/>
</dbReference>
<dbReference type="Pfam" id="PF01012">
    <property type="entry name" value="ETF"/>
    <property type="match status" value="1"/>
</dbReference>
<dbReference type="CDD" id="cd01714">
    <property type="entry name" value="ETF_beta"/>
    <property type="match status" value="1"/>
</dbReference>
<protein>
    <recommendedName>
        <fullName evidence="2">Electron transfer flavoprotein subunit beta</fullName>
    </recommendedName>
    <alternativeName>
        <fullName evidence="5">Electron transfer flavoprotein small subunit</fullName>
    </alternativeName>
</protein>
<reference evidence="8" key="1">
    <citation type="submission" date="2020-02" db="EMBL/GenBank/DDBJ databases">
        <title>Genomic and physiological characterization of two novel Nitrospinaceae genera.</title>
        <authorList>
            <person name="Mueller A.J."/>
            <person name="Jung M.-Y."/>
            <person name="Strachan C.R."/>
            <person name="Herbold C.W."/>
            <person name="Kirkegaard R.H."/>
            <person name="Daims H."/>
        </authorList>
    </citation>
    <scope>NUCLEOTIDE SEQUENCE [LARGE SCALE GENOMIC DNA]</scope>
</reference>
<evidence type="ECO:0000259" key="6">
    <source>
        <dbReference type="SMART" id="SM00893"/>
    </source>
</evidence>
<proteinExistence type="inferred from homology"/>
<evidence type="ECO:0000313" key="7">
    <source>
        <dbReference type="EMBL" id="QPJ64565.1"/>
    </source>
</evidence>
<dbReference type="PANTHER" id="PTHR21294:SF8">
    <property type="entry name" value="ELECTRON TRANSFER FLAVOPROTEIN SUBUNIT BETA"/>
    <property type="match status" value="1"/>
</dbReference>
<dbReference type="Proteomes" id="UP000594464">
    <property type="component" value="Chromosome"/>
</dbReference>